<dbReference type="RefSeq" id="WP_055122680.1">
    <property type="nucleotide sequence ID" value="NZ_LKST01000003.1"/>
</dbReference>
<feature type="domain" description="Helicase XPB/Ssl2 N-terminal" evidence="1">
    <location>
        <begin position="435"/>
        <end position="545"/>
    </location>
</feature>
<name>A0A0Q0UB94_9CORY</name>
<dbReference type="Proteomes" id="UP000050517">
    <property type="component" value="Unassembled WGS sequence"/>
</dbReference>
<dbReference type="PATRIC" id="fig|1544416.3.peg.1561"/>
<protein>
    <recommendedName>
        <fullName evidence="1">Helicase XPB/Ssl2 N-terminal domain-containing protein</fullName>
    </recommendedName>
</protein>
<dbReference type="Pfam" id="PF13625">
    <property type="entry name" value="Helicase_C_3"/>
    <property type="match status" value="1"/>
</dbReference>
<sequence>MPLSYQTWLQGRSPQQLASLLRLRPDTALPVPPSVASLATRLRIRSSVARALRRLTAVELSAAEAATEAGAEFQPVERARIVDRLAAYLPGTTSTTVASKALDRLEEAGLLYGDERVMLLKEVVGSLPPDWRLLGDTALTEAEIARRIEGLDPTRRAMLDTLAASAGMGLTRDDDLVASGLVVRVDEHTVRLPLAVRRVLSGASPAHVPLAPPAGRPIADTRAIDEAGVAAGLDAVRLIAQIIKALGDRPLVLLRGGGIGVRETRRLARDLRIEVPLTKRLLCLAQAAGLVDTGEPDPLPEGDHQYAAPTPQADAWLAAEPAQRLEALVAGWRASRWAYWAGEKILDEEDPRLPTLRGIVLAPYLAAPAHLSTPEAASAALFHAPVIASGLSPETLTQLREEAEWMGAVAHGAATALVRPGANAASLVPATVDQVILQADMTALAPGPLEYRVEAGLSLMADLESPGLASVYRFSEDSVRRAFDAGRSSRDLLSFLSAHSLGSLPQALAYLIEEMGSRHGALRGGAALCYLRCEDPTMLSAAIHASSSLRALAPTVAISEAPLGQVIAELQAAGLRPAAEDAAGISIDLRPTPSRITASGSRRRARGRGTPRLTEERIAGVVDKLLASGEAPEASEEEDHVAVLGAAARGARTVVVGYVDASGGAVRRTLRPLRITAGHMDAMDPATGTAHRIGLHRVTSVRLVP</sequence>
<evidence type="ECO:0000259" key="1">
    <source>
        <dbReference type="Pfam" id="PF13625"/>
    </source>
</evidence>
<dbReference type="InterPro" id="IPR032830">
    <property type="entry name" value="XPB/Ssl2_N"/>
</dbReference>
<dbReference type="AlphaFoldDB" id="A0A0Q0UB94"/>
<organism evidence="2 3">
    <name type="scientific">Corynebacterium oculi</name>
    <dbReference type="NCBI Taxonomy" id="1544416"/>
    <lineage>
        <taxon>Bacteria</taxon>
        <taxon>Bacillati</taxon>
        <taxon>Actinomycetota</taxon>
        <taxon>Actinomycetes</taxon>
        <taxon>Mycobacteriales</taxon>
        <taxon>Corynebacteriaceae</taxon>
        <taxon>Corynebacterium</taxon>
    </lineage>
</organism>
<evidence type="ECO:0000313" key="2">
    <source>
        <dbReference type="EMBL" id="KQB83487.1"/>
    </source>
</evidence>
<dbReference type="EMBL" id="LKST01000003">
    <property type="protein sequence ID" value="KQB83487.1"/>
    <property type="molecule type" value="Genomic_DNA"/>
</dbReference>
<evidence type="ECO:0000313" key="3">
    <source>
        <dbReference type="Proteomes" id="UP000050517"/>
    </source>
</evidence>
<dbReference type="STRING" id="1544416.Cocul_01555"/>
<gene>
    <name evidence="2" type="ORF">Cocul_01555</name>
</gene>
<keyword evidence="3" id="KW-1185">Reference proteome</keyword>
<accession>A0A0Q0UB94</accession>
<reference evidence="2 3" key="1">
    <citation type="submission" date="2015-10" db="EMBL/GenBank/DDBJ databases">
        <title>Corynebacteirum lowii and Corynebacterium oculi species nova, derived from human clinical disease and and emended description of Corynebacterium mastiditis.</title>
        <authorList>
            <person name="Bernard K."/>
            <person name="Pacheco A.L."/>
            <person name="Mcdougall C."/>
            <person name="Burtx T."/>
            <person name="Weibe D."/>
            <person name="Tyler S."/>
            <person name="Olson A.B."/>
            <person name="Cnockaert M."/>
            <person name="Eguchi H."/>
            <person name="Kuwahara T."/>
            <person name="Nakayama-Imaohji H."/>
            <person name="Boudewijins M."/>
            <person name="Van Hoecke F."/>
            <person name="Bernier A.-M."/>
            <person name="Vandamme P."/>
        </authorList>
    </citation>
    <scope>NUCLEOTIDE SEQUENCE [LARGE SCALE GENOMIC DNA]</scope>
    <source>
        <strain evidence="2 3">NML 130210</strain>
    </source>
</reference>
<dbReference type="OrthoDB" id="3415124at2"/>
<comment type="caution">
    <text evidence="2">The sequence shown here is derived from an EMBL/GenBank/DDBJ whole genome shotgun (WGS) entry which is preliminary data.</text>
</comment>
<proteinExistence type="predicted"/>